<evidence type="ECO:0000256" key="3">
    <source>
        <dbReference type="ARBA" id="ARBA00022837"/>
    </source>
</evidence>
<dbReference type="GO" id="GO:0007154">
    <property type="term" value="P:cell communication"/>
    <property type="evidence" value="ECO:0007669"/>
    <property type="project" value="InterPro"/>
</dbReference>
<keyword evidence="7" id="KW-1185">Reference proteome</keyword>
<dbReference type="PROSITE" id="PS51257">
    <property type="entry name" value="PROKAR_LIPOPROTEIN"/>
    <property type="match status" value="1"/>
</dbReference>
<dbReference type="EMBL" id="JAHESC010000044">
    <property type="protein sequence ID" value="MBT1689624.1"/>
    <property type="molecule type" value="Genomic_DNA"/>
</dbReference>
<feature type="domain" description="Calx-beta" evidence="5">
    <location>
        <begin position="40"/>
        <end position="144"/>
    </location>
</feature>
<name>A0AAP2DCR7_9BACT</name>
<gene>
    <name evidence="6" type="ORF">KK078_23875</name>
</gene>
<evidence type="ECO:0000256" key="2">
    <source>
        <dbReference type="ARBA" id="ARBA00022737"/>
    </source>
</evidence>
<dbReference type="RefSeq" id="WP_254092844.1">
    <property type="nucleotide sequence ID" value="NZ_JAHESC010000044.1"/>
</dbReference>
<organism evidence="6 7">
    <name type="scientific">Dawidia soli</name>
    <dbReference type="NCBI Taxonomy" id="2782352"/>
    <lineage>
        <taxon>Bacteria</taxon>
        <taxon>Pseudomonadati</taxon>
        <taxon>Bacteroidota</taxon>
        <taxon>Cytophagia</taxon>
        <taxon>Cytophagales</taxon>
        <taxon>Chryseotaleaceae</taxon>
        <taxon>Dawidia</taxon>
    </lineage>
</organism>
<keyword evidence="3" id="KW-0106">Calcium</keyword>
<dbReference type="Proteomes" id="UP001319180">
    <property type="component" value="Unassembled WGS sequence"/>
</dbReference>
<dbReference type="Gene3D" id="2.60.40.2030">
    <property type="match status" value="1"/>
</dbReference>
<dbReference type="GO" id="GO:0016020">
    <property type="term" value="C:membrane"/>
    <property type="evidence" value="ECO:0007669"/>
    <property type="project" value="InterPro"/>
</dbReference>
<keyword evidence="1 4" id="KW-0732">Signal</keyword>
<evidence type="ECO:0000256" key="4">
    <source>
        <dbReference type="SAM" id="SignalP"/>
    </source>
</evidence>
<proteinExistence type="predicted"/>
<evidence type="ECO:0000313" key="7">
    <source>
        <dbReference type="Proteomes" id="UP001319180"/>
    </source>
</evidence>
<feature type="signal peptide" evidence="4">
    <location>
        <begin position="1"/>
        <end position="19"/>
    </location>
</feature>
<dbReference type="Pfam" id="PF03160">
    <property type="entry name" value="Calx-beta"/>
    <property type="match status" value="1"/>
</dbReference>
<sequence>MKKLYSRYISILGLAAAFAACSDDDQTGDSILTPTAPTVNITIDHPEVTMLEKDSTFTFTVTLSTPQIVDVAVYVNVTGGDATEGEDFTYTSLLKIPANRTSASGQVKILADDLPEDSETLTITIGDAQTENATITPRTMSFTIQNVSSGDLPLTLSWNGTLFDATGAPIDPDDIADMILYITDLDGNVLETIDGASYEEFLMSSDFEDGEYLVKAGVFAVINTGGLGAVPLLDLSLEYSQAGVMEPAVLEFPASFDPNILCGTNMYTLAKIVKTGTSYEVTRLGEAPVRDISEYVGSYDAEEPGYDGSPYPVNFTQGATKGILINDNFWDAAVSVEYHADLCDAGVITIPEQTFEVGGTAYTVTGSGEYSGGNTIVVEYTVTNAAGQTLDHNTHTFTKN</sequence>
<evidence type="ECO:0000313" key="6">
    <source>
        <dbReference type="EMBL" id="MBT1689624.1"/>
    </source>
</evidence>
<reference evidence="6 7" key="1">
    <citation type="submission" date="2021-05" db="EMBL/GenBank/DDBJ databases">
        <title>A Polyphasic approach of four new species of the genus Ohtaekwangia: Ohtaekwangia histidinii sp. nov., Ohtaekwangia cretensis sp. nov., Ohtaekwangia indiensis sp. nov., Ohtaekwangia reichenbachii sp. nov. from diverse environment.</title>
        <authorList>
            <person name="Octaviana S."/>
        </authorList>
    </citation>
    <scope>NUCLEOTIDE SEQUENCE [LARGE SCALE GENOMIC DNA]</scope>
    <source>
        <strain evidence="6 7">PWU37</strain>
    </source>
</reference>
<dbReference type="InterPro" id="IPR003644">
    <property type="entry name" value="Calx_beta"/>
</dbReference>
<comment type="caution">
    <text evidence="6">The sequence shown here is derived from an EMBL/GenBank/DDBJ whole genome shotgun (WGS) entry which is preliminary data.</text>
</comment>
<dbReference type="SUPFAM" id="SSF141072">
    <property type="entry name" value="CalX-like"/>
    <property type="match status" value="1"/>
</dbReference>
<evidence type="ECO:0000256" key="1">
    <source>
        <dbReference type="ARBA" id="ARBA00022729"/>
    </source>
</evidence>
<dbReference type="InterPro" id="IPR038081">
    <property type="entry name" value="CalX-like_sf"/>
</dbReference>
<feature type="chain" id="PRO_5042834964" description="Calx-beta domain-containing protein" evidence="4">
    <location>
        <begin position="20"/>
        <end position="400"/>
    </location>
</feature>
<dbReference type="AlphaFoldDB" id="A0AAP2DCR7"/>
<keyword evidence="2" id="KW-0677">Repeat</keyword>
<protein>
    <recommendedName>
        <fullName evidence="5">Calx-beta domain-containing protein</fullName>
    </recommendedName>
</protein>
<evidence type="ECO:0000259" key="5">
    <source>
        <dbReference type="Pfam" id="PF03160"/>
    </source>
</evidence>
<accession>A0AAP2DCR7</accession>